<organism evidence="9 10">
    <name type="scientific">Chromohalobacter beijerinckii</name>
    <dbReference type="NCBI Taxonomy" id="86179"/>
    <lineage>
        <taxon>Bacteria</taxon>
        <taxon>Pseudomonadati</taxon>
        <taxon>Pseudomonadota</taxon>
        <taxon>Gammaproteobacteria</taxon>
        <taxon>Oceanospirillales</taxon>
        <taxon>Halomonadaceae</taxon>
        <taxon>Chromohalobacter</taxon>
    </lineage>
</organism>
<dbReference type="RefSeq" id="WP_246939138.1">
    <property type="nucleotide sequence ID" value="NZ_JAKGAK010000001.1"/>
</dbReference>
<dbReference type="PANTHER" id="PTHR32060:SF22">
    <property type="entry name" value="CARBOXYL-TERMINAL-PROCESSING PEPTIDASE 3, CHLOROPLASTIC"/>
    <property type="match status" value="1"/>
</dbReference>
<dbReference type="SMART" id="SM00245">
    <property type="entry name" value="TSPc"/>
    <property type="match status" value="1"/>
</dbReference>
<feature type="compositionally biased region" description="Acidic residues" evidence="6">
    <location>
        <begin position="654"/>
        <end position="664"/>
    </location>
</feature>
<evidence type="ECO:0000256" key="6">
    <source>
        <dbReference type="SAM" id="MobiDB-lite"/>
    </source>
</evidence>
<dbReference type="InterPro" id="IPR029045">
    <property type="entry name" value="ClpP/crotonase-like_dom_sf"/>
</dbReference>
<dbReference type="EMBL" id="JBHSEO010000058">
    <property type="protein sequence ID" value="MFC4417589.1"/>
    <property type="molecule type" value="Genomic_DNA"/>
</dbReference>
<dbReference type="CDD" id="cd06782">
    <property type="entry name" value="cpPDZ_CPP-like"/>
    <property type="match status" value="1"/>
</dbReference>
<evidence type="ECO:0000256" key="5">
    <source>
        <dbReference type="RuleBase" id="RU004404"/>
    </source>
</evidence>
<dbReference type="InterPro" id="IPR036034">
    <property type="entry name" value="PDZ_sf"/>
</dbReference>
<dbReference type="Gene3D" id="3.90.226.10">
    <property type="entry name" value="2-enoyl-CoA Hydratase, Chain A, domain 1"/>
    <property type="match status" value="1"/>
</dbReference>
<keyword evidence="7" id="KW-0732">Signal</keyword>
<feature type="domain" description="PDZ" evidence="8">
    <location>
        <begin position="236"/>
        <end position="307"/>
    </location>
</feature>
<evidence type="ECO:0000256" key="4">
    <source>
        <dbReference type="ARBA" id="ARBA00022825"/>
    </source>
</evidence>
<accession>A0ABV8XJB3</accession>
<comment type="similarity">
    <text evidence="1 5">Belongs to the peptidase S41A family.</text>
</comment>
<dbReference type="NCBIfam" id="TIGR00225">
    <property type="entry name" value="prc"/>
    <property type="match status" value="1"/>
</dbReference>
<dbReference type="SUPFAM" id="SSF52096">
    <property type="entry name" value="ClpP/crotonase"/>
    <property type="match status" value="1"/>
</dbReference>
<dbReference type="EC" id="3.4.21.102" evidence="9"/>
<dbReference type="Pfam" id="PF17804">
    <property type="entry name" value="TSP_NTD"/>
    <property type="match status" value="1"/>
</dbReference>
<evidence type="ECO:0000313" key="9">
    <source>
        <dbReference type="EMBL" id="MFC4417589.1"/>
    </source>
</evidence>
<keyword evidence="3 5" id="KW-0378">Hydrolase</keyword>
<reference evidence="10" key="1">
    <citation type="journal article" date="2019" name="Int. J. Syst. Evol. Microbiol.">
        <title>The Global Catalogue of Microorganisms (GCM) 10K type strain sequencing project: providing services to taxonomists for standard genome sequencing and annotation.</title>
        <authorList>
            <consortium name="The Broad Institute Genomics Platform"/>
            <consortium name="The Broad Institute Genome Sequencing Center for Infectious Disease"/>
            <person name="Wu L."/>
            <person name="Ma J."/>
        </authorList>
    </citation>
    <scope>NUCLEOTIDE SEQUENCE [LARGE SCALE GENOMIC DNA]</scope>
    <source>
        <strain evidence="10">CCUG 49679</strain>
    </source>
</reference>
<dbReference type="InterPro" id="IPR005151">
    <property type="entry name" value="Tail-specific_protease"/>
</dbReference>
<dbReference type="CDD" id="cd07560">
    <property type="entry name" value="Peptidase_S41_CPP"/>
    <property type="match status" value="1"/>
</dbReference>
<sequence>MSLFAAARRAAILSLWLVVCAPALADAPAPTDEQRQAATEVAESLRYGHYADINLDDEWSSRAFQRYLDVLDPQRAYLLSRDVKDFHDLASSFDEALDEGKLERVYELYARYQERLEARLKWMIERLDDGSDFNYQGNERLALDREDESWAQGQDALDRLWEKRLKNAALTQSLSAPEEDNAEDIVKTLRDRYENQLSRVEQTNAEDVLVMFLSAVTGTVDPHTEYLSPSQSESFDIQMKLSLEGIGALLQSEGEYVKVSSLVPGGPADKGDALEPADRIVAVGQGEDGEMVNVVGMRLDEVVDLIRGPKGSTVRLDVIPAKAVDVTRTHTVRITRDTVKLEDQAAQSEVVTVTRDGKDHKVGVIDVPTFYVDFDAWQAGDSDYRSSTRDVAKEIDKLKQENVEGIVLDLRNNGGGALQEANSLIGLFIDRGPTVQVRDARGRINLYGDSDRGAHYDGPLTVLVNRLSASASEIFAGAIQDYGRGLVVGNQTFGKGTVQTLNDLSHGQIKLTRAKFYRITGESTQLRGVEPDITFPSLIGMDEIGESALDNALPWDKVRPVQYRRYGEPQRYLDTLQAEHDERAKQDPNFVYLEREATLVKQLKEQRTSISLNREQRQREMEAQEAEQLSLENQRRKALGLDQLEEWTDARESDDPEDKEEDDKPVDRAQVIEAAKILLDYAHLKETR</sequence>
<dbReference type="InterPro" id="IPR020992">
    <property type="entry name" value="Tail_Prtase_C"/>
</dbReference>
<name>A0ABV8XJB3_9GAMM</name>
<dbReference type="Pfam" id="PF11818">
    <property type="entry name" value="DUF3340"/>
    <property type="match status" value="1"/>
</dbReference>
<dbReference type="SMART" id="SM00228">
    <property type="entry name" value="PDZ"/>
    <property type="match status" value="1"/>
</dbReference>
<dbReference type="Gene3D" id="2.30.42.10">
    <property type="match status" value="1"/>
</dbReference>
<proteinExistence type="inferred from homology"/>
<dbReference type="PANTHER" id="PTHR32060">
    <property type="entry name" value="TAIL-SPECIFIC PROTEASE"/>
    <property type="match status" value="1"/>
</dbReference>
<evidence type="ECO:0000256" key="2">
    <source>
        <dbReference type="ARBA" id="ARBA00022670"/>
    </source>
</evidence>
<feature type="region of interest" description="Disordered" evidence="6">
    <location>
        <begin position="611"/>
        <end position="669"/>
    </location>
</feature>
<evidence type="ECO:0000256" key="7">
    <source>
        <dbReference type="SAM" id="SignalP"/>
    </source>
</evidence>
<evidence type="ECO:0000256" key="3">
    <source>
        <dbReference type="ARBA" id="ARBA00022801"/>
    </source>
</evidence>
<dbReference type="PROSITE" id="PS50106">
    <property type="entry name" value="PDZ"/>
    <property type="match status" value="1"/>
</dbReference>
<dbReference type="GO" id="GO:0004252">
    <property type="term" value="F:serine-type endopeptidase activity"/>
    <property type="evidence" value="ECO:0007669"/>
    <property type="project" value="UniProtKB-EC"/>
</dbReference>
<dbReference type="Proteomes" id="UP001596015">
    <property type="component" value="Unassembled WGS sequence"/>
</dbReference>
<comment type="caution">
    <text evidence="9">The sequence shown here is derived from an EMBL/GenBank/DDBJ whole genome shotgun (WGS) entry which is preliminary data.</text>
</comment>
<keyword evidence="4 5" id="KW-0720">Serine protease</keyword>
<dbReference type="Pfam" id="PF03572">
    <property type="entry name" value="Peptidase_S41"/>
    <property type="match status" value="1"/>
</dbReference>
<gene>
    <name evidence="9" type="ORF">ACFO0E_14385</name>
</gene>
<evidence type="ECO:0000313" key="10">
    <source>
        <dbReference type="Proteomes" id="UP001596015"/>
    </source>
</evidence>
<feature type="chain" id="PRO_5047421152" evidence="7">
    <location>
        <begin position="26"/>
        <end position="688"/>
    </location>
</feature>
<dbReference type="InterPro" id="IPR001478">
    <property type="entry name" value="PDZ"/>
</dbReference>
<feature type="signal peptide" evidence="7">
    <location>
        <begin position="1"/>
        <end position="25"/>
    </location>
</feature>
<evidence type="ECO:0000259" key="8">
    <source>
        <dbReference type="PROSITE" id="PS50106"/>
    </source>
</evidence>
<protein>
    <submittedName>
        <fullName evidence="9">Carboxy terminal-processing peptidase</fullName>
        <ecNumber evidence="9">3.4.21.102</ecNumber>
    </submittedName>
</protein>
<dbReference type="SUPFAM" id="SSF50156">
    <property type="entry name" value="PDZ domain-like"/>
    <property type="match status" value="1"/>
</dbReference>
<keyword evidence="10" id="KW-1185">Reference proteome</keyword>
<dbReference type="InterPro" id="IPR004447">
    <property type="entry name" value="Peptidase_S41A"/>
</dbReference>
<evidence type="ECO:0000256" key="1">
    <source>
        <dbReference type="ARBA" id="ARBA00009179"/>
    </source>
</evidence>
<dbReference type="Pfam" id="PF00595">
    <property type="entry name" value="PDZ"/>
    <property type="match status" value="1"/>
</dbReference>
<keyword evidence="2 5" id="KW-0645">Protease</keyword>
<dbReference type="InterPro" id="IPR040573">
    <property type="entry name" value="TSP_N"/>
</dbReference>